<keyword evidence="2" id="KW-1185">Reference proteome</keyword>
<organism evidence="1 2">
    <name type="scientific">Nitrosospira multiformis</name>
    <dbReference type="NCBI Taxonomy" id="1231"/>
    <lineage>
        <taxon>Bacteria</taxon>
        <taxon>Pseudomonadati</taxon>
        <taxon>Pseudomonadota</taxon>
        <taxon>Betaproteobacteria</taxon>
        <taxon>Nitrosomonadales</taxon>
        <taxon>Nitrosomonadaceae</taxon>
        <taxon>Nitrosospira</taxon>
    </lineage>
</organism>
<evidence type="ECO:0000313" key="2">
    <source>
        <dbReference type="Proteomes" id="UP000183471"/>
    </source>
</evidence>
<protein>
    <submittedName>
        <fullName evidence="1">Uncharacterized protein</fullName>
    </submittedName>
</protein>
<name>A0ABY0T5G8_9PROT</name>
<sequence>MNPVEITLQPAESADIFDASPVDALHALMKLYESGEILDEEESEVELMIQLSGMVMVYNDLRSDE</sequence>
<dbReference type="RefSeq" id="WP_074630269.1">
    <property type="nucleotide sequence ID" value="NZ_FNKY01000001.1"/>
</dbReference>
<dbReference type="Proteomes" id="UP000183471">
    <property type="component" value="Unassembled WGS sequence"/>
</dbReference>
<comment type="caution">
    <text evidence="1">The sequence shown here is derived from an EMBL/GenBank/DDBJ whole genome shotgun (WGS) entry which is preliminary data.</text>
</comment>
<accession>A0ABY0T5G8</accession>
<dbReference type="EMBL" id="FNKY01000001">
    <property type="protein sequence ID" value="SDQ25751.1"/>
    <property type="molecule type" value="Genomic_DNA"/>
</dbReference>
<reference evidence="1 2" key="1">
    <citation type="submission" date="2016-10" db="EMBL/GenBank/DDBJ databases">
        <authorList>
            <person name="Varghese N."/>
            <person name="Submissions S."/>
        </authorList>
    </citation>
    <scope>NUCLEOTIDE SEQUENCE [LARGE SCALE GENOMIC DNA]</scope>
    <source>
        <strain evidence="1 2">Nl1</strain>
    </source>
</reference>
<proteinExistence type="predicted"/>
<gene>
    <name evidence="1" type="ORF">SAMN05216402_0047</name>
</gene>
<evidence type="ECO:0000313" key="1">
    <source>
        <dbReference type="EMBL" id="SDQ25751.1"/>
    </source>
</evidence>